<dbReference type="PANTHER" id="PTHR45663:SF11">
    <property type="entry name" value="GEO12009P1"/>
    <property type="match status" value="1"/>
</dbReference>
<evidence type="ECO:0000256" key="3">
    <source>
        <dbReference type="ARBA" id="ARBA00022448"/>
    </source>
</evidence>
<evidence type="ECO:0000256" key="1">
    <source>
        <dbReference type="ARBA" id="ARBA00008987"/>
    </source>
</evidence>
<organism evidence="12 13">
    <name type="scientific">Halanaerobium polyolivorans</name>
    <dbReference type="NCBI Taxonomy" id="2886943"/>
    <lineage>
        <taxon>Bacteria</taxon>
        <taxon>Bacillati</taxon>
        <taxon>Bacillota</taxon>
        <taxon>Clostridia</taxon>
        <taxon>Halanaerobiales</taxon>
        <taxon>Halanaerobiaceae</taxon>
        <taxon>Halanaerobium</taxon>
    </lineage>
</organism>
<keyword evidence="13" id="KW-1185">Reference proteome</keyword>
<feature type="active site" description="Nucleophile" evidence="9">
    <location>
        <position position="35"/>
    </location>
</feature>
<evidence type="ECO:0000256" key="2">
    <source>
        <dbReference type="ARBA" id="ARBA00020570"/>
    </source>
</evidence>
<feature type="site" description="Contributes to redox potential value" evidence="9">
    <location>
        <position position="33"/>
    </location>
</feature>
<feature type="site" description="Deprotonates C-terminal active site Cys" evidence="9">
    <location>
        <position position="26"/>
    </location>
</feature>
<feature type="active site" description="Nucleophile" evidence="9">
    <location>
        <position position="32"/>
    </location>
</feature>
<feature type="disulfide bond" description="Redox-active" evidence="10">
    <location>
        <begin position="32"/>
        <end position="35"/>
    </location>
</feature>
<dbReference type="PANTHER" id="PTHR45663">
    <property type="entry name" value="GEO12009P1"/>
    <property type="match status" value="1"/>
</dbReference>
<sequence length="106" mass="11739">MSKAVKVTDVTFQDEVIGADKPVVVDFWAEWCGPCKMVAPVVEEIAQEYDDTIKVAKLNVDENQAIASQYGIMSIPTMLVFENGEVKDKLVGYMPKDKLVSKLGLK</sequence>
<keyword evidence="3" id="KW-0813">Transport</keyword>
<proteinExistence type="inferred from homology"/>
<dbReference type="InterPro" id="IPR036249">
    <property type="entry name" value="Thioredoxin-like_sf"/>
</dbReference>
<evidence type="ECO:0000256" key="8">
    <source>
        <dbReference type="PIRNR" id="PIRNR000077"/>
    </source>
</evidence>
<dbReference type="PRINTS" id="PR00421">
    <property type="entry name" value="THIOREDOXIN"/>
</dbReference>
<comment type="caution">
    <text evidence="12">The sequence shown here is derived from an EMBL/GenBank/DDBJ whole genome shotgun (WGS) entry which is preliminary data.</text>
</comment>
<dbReference type="GO" id="GO:0015035">
    <property type="term" value="F:protein-disulfide reductase activity"/>
    <property type="evidence" value="ECO:0007669"/>
    <property type="project" value="UniProtKB-UniRule"/>
</dbReference>
<dbReference type="InterPro" id="IPR005746">
    <property type="entry name" value="Thioredoxin"/>
</dbReference>
<dbReference type="EMBL" id="JAJFAT010000010">
    <property type="protein sequence ID" value="MCC3145237.1"/>
    <property type="molecule type" value="Genomic_DNA"/>
</dbReference>
<evidence type="ECO:0000256" key="9">
    <source>
        <dbReference type="PIRSR" id="PIRSR000077-1"/>
    </source>
</evidence>
<dbReference type="NCBIfam" id="TIGR01068">
    <property type="entry name" value="thioredoxin"/>
    <property type="match status" value="1"/>
</dbReference>
<reference evidence="12 13" key="1">
    <citation type="submission" date="2021-10" db="EMBL/GenBank/DDBJ databases">
        <authorList>
            <person name="Grouzdev D.S."/>
            <person name="Pantiukh K.S."/>
            <person name="Krutkina M.S."/>
        </authorList>
    </citation>
    <scope>NUCLEOTIDE SEQUENCE [LARGE SCALE GENOMIC DNA]</scope>
    <source>
        <strain evidence="12 13">Z-7514</strain>
    </source>
</reference>
<protein>
    <recommendedName>
        <fullName evidence="2 7">Thioredoxin</fullName>
    </recommendedName>
</protein>
<dbReference type="PROSITE" id="PS51352">
    <property type="entry name" value="THIOREDOXIN_2"/>
    <property type="match status" value="1"/>
</dbReference>
<evidence type="ECO:0000256" key="10">
    <source>
        <dbReference type="PIRSR" id="PIRSR000077-4"/>
    </source>
</evidence>
<dbReference type="Gene3D" id="3.40.30.10">
    <property type="entry name" value="Glutaredoxin"/>
    <property type="match status" value="1"/>
</dbReference>
<dbReference type="InterPro" id="IPR013766">
    <property type="entry name" value="Thioredoxin_domain"/>
</dbReference>
<dbReference type="Proteomes" id="UP001199296">
    <property type="component" value="Unassembled WGS sequence"/>
</dbReference>
<evidence type="ECO:0000259" key="11">
    <source>
        <dbReference type="PROSITE" id="PS51352"/>
    </source>
</evidence>
<comment type="similarity">
    <text evidence="1 8">Belongs to the thioredoxin family.</text>
</comment>
<keyword evidence="4" id="KW-0249">Electron transport</keyword>
<evidence type="ECO:0000256" key="5">
    <source>
        <dbReference type="ARBA" id="ARBA00023157"/>
    </source>
</evidence>
<evidence type="ECO:0000313" key="12">
    <source>
        <dbReference type="EMBL" id="MCC3145237.1"/>
    </source>
</evidence>
<gene>
    <name evidence="12" type="primary">trxA</name>
    <name evidence="12" type="ORF">LJ207_07860</name>
</gene>
<keyword evidence="5 10" id="KW-1015">Disulfide bond</keyword>
<feature type="site" description="Contributes to redox potential value" evidence="9">
    <location>
        <position position="34"/>
    </location>
</feature>
<dbReference type="Pfam" id="PF00085">
    <property type="entry name" value="Thioredoxin"/>
    <property type="match status" value="1"/>
</dbReference>
<evidence type="ECO:0000256" key="4">
    <source>
        <dbReference type="ARBA" id="ARBA00022982"/>
    </source>
</evidence>
<dbReference type="FunFam" id="3.40.30.10:FF:000001">
    <property type="entry name" value="Thioredoxin"/>
    <property type="match status" value="1"/>
</dbReference>
<dbReference type="RefSeq" id="WP_229345827.1">
    <property type="nucleotide sequence ID" value="NZ_JAJFAT010000010.1"/>
</dbReference>
<accession>A0AAW4X0B8</accession>
<evidence type="ECO:0000256" key="6">
    <source>
        <dbReference type="ARBA" id="ARBA00023284"/>
    </source>
</evidence>
<dbReference type="CDD" id="cd02947">
    <property type="entry name" value="TRX_family"/>
    <property type="match status" value="1"/>
</dbReference>
<dbReference type="GO" id="GO:0005737">
    <property type="term" value="C:cytoplasm"/>
    <property type="evidence" value="ECO:0007669"/>
    <property type="project" value="TreeGrafter"/>
</dbReference>
<evidence type="ECO:0000256" key="7">
    <source>
        <dbReference type="NCBIfam" id="TIGR01068"/>
    </source>
</evidence>
<dbReference type="SUPFAM" id="SSF52833">
    <property type="entry name" value="Thioredoxin-like"/>
    <property type="match status" value="1"/>
</dbReference>
<dbReference type="PROSITE" id="PS00194">
    <property type="entry name" value="THIOREDOXIN_1"/>
    <property type="match status" value="1"/>
</dbReference>
<dbReference type="AlphaFoldDB" id="A0AAW4X0B8"/>
<dbReference type="PIRSF" id="PIRSF000077">
    <property type="entry name" value="Thioredoxin"/>
    <property type="match status" value="1"/>
</dbReference>
<keyword evidence="6 10" id="KW-0676">Redox-active center</keyword>
<name>A0AAW4X0B8_9FIRM</name>
<feature type="domain" description="Thioredoxin" evidence="11">
    <location>
        <begin position="1"/>
        <end position="106"/>
    </location>
</feature>
<evidence type="ECO:0000313" key="13">
    <source>
        <dbReference type="Proteomes" id="UP001199296"/>
    </source>
</evidence>
<dbReference type="InterPro" id="IPR017937">
    <property type="entry name" value="Thioredoxin_CS"/>
</dbReference>